<protein>
    <submittedName>
        <fullName evidence="4">LSU ribosomal protein L7AE</fullName>
    </submittedName>
</protein>
<proteinExistence type="predicted"/>
<dbReference type="NCBIfam" id="NF005825">
    <property type="entry name" value="PRK07714.1"/>
    <property type="match status" value="1"/>
</dbReference>
<dbReference type="InterPro" id="IPR004038">
    <property type="entry name" value="Ribosomal_eL8/eL30/eS12/Gad45"/>
</dbReference>
<keyword evidence="5" id="KW-1185">Reference proteome</keyword>
<name>A0A1N7IVR5_9BACL</name>
<dbReference type="Pfam" id="PF01248">
    <property type="entry name" value="Ribosomal_L7Ae"/>
    <property type="match status" value="1"/>
</dbReference>
<dbReference type="GO" id="GO:1990904">
    <property type="term" value="C:ribonucleoprotein complex"/>
    <property type="evidence" value="ECO:0007669"/>
    <property type="project" value="UniProtKB-KW"/>
</dbReference>
<dbReference type="InterPro" id="IPR039109">
    <property type="entry name" value="Ribosomal_eL30-like"/>
</dbReference>
<dbReference type="PANTHER" id="PTHR11449">
    <property type="entry name" value="RIBOSOMAL PROTEIN L30"/>
    <property type="match status" value="1"/>
</dbReference>
<dbReference type="InterPro" id="IPR029064">
    <property type="entry name" value="Ribosomal_eL30-like_sf"/>
</dbReference>
<dbReference type="OrthoDB" id="9794863at2"/>
<evidence type="ECO:0000259" key="3">
    <source>
        <dbReference type="Pfam" id="PF01248"/>
    </source>
</evidence>
<feature type="domain" description="Ribosomal protein eL8/eL30/eS12/Gadd45" evidence="3">
    <location>
        <begin position="3"/>
        <end position="92"/>
    </location>
</feature>
<evidence type="ECO:0000313" key="4">
    <source>
        <dbReference type="EMBL" id="SIS41081.1"/>
    </source>
</evidence>
<dbReference type="Gene3D" id="3.30.1330.30">
    <property type="match status" value="1"/>
</dbReference>
<dbReference type="GO" id="GO:0005840">
    <property type="term" value="C:ribosome"/>
    <property type="evidence" value="ECO:0007669"/>
    <property type="project" value="UniProtKB-KW"/>
</dbReference>
<keyword evidence="1 4" id="KW-0689">Ribosomal protein</keyword>
<dbReference type="GO" id="GO:0003723">
    <property type="term" value="F:RNA binding"/>
    <property type="evidence" value="ECO:0007669"/>
    <property type="project" value="InterPro"/>
</dbReference>
<evidence type="ECO:0000256" key="2">
    <source>
        <dbReference type="ARBA" id="ARBA00023274"/>
    </source>
</evidence>
<evidence type="ECO:0000313" key="5">
    <source>
        <dbReference type="Proteomes" id="UP000186795"/>
    </source>
</evidence>
<evidence type="ECO:0000256" key="1">
    <source>
        <dbReference type="ARBA" id="ARBA00022980"/>
    </source>
</evidence>
<organism evidence="4 5">
    <name type="scientific">Kroppenstedtia eburnea</name>
    <dbReference type="NCBI Taxonomy" id="714067"/>
    <lineage>
        <taxon>Bacteria</taxon>
        <taxon>Bacillati</taxon>
        <taxon>Bacillota</taxon>
        <taxon>Bacilli</taxon>
        <taxon>Bacillales</taxon>
        <taxon>Thermoactinomycetaceae</taxon>
        <taxon>Kroppenstedtia</taxon>
    </lineage>
</organism>
<dbReference type="RefSeq" id="WP_009708770.1">
    <property type="nucleotide sequence ID" value="NZ_CP048103.1"/>
</dbReference>
<accession>A0A1N7IVR5</accession>
<gene>
    <name evidence="4" type="ORF">SAMN05421790_101409</name>
</gene>
<dbReference type="AlphaFoldDB" id="A0A1N7IVR5"/>
<sequence length="98" mass="10460">MSKLHQLLGLAMRAGKVVSGEERVLSAIRSGVAFLVLISDDAALNARKKISDKSKHYGVPLMTAGSRSELGRALGKAERVVVAVTDPGFAKAIRKRCE</sequence>
<reference evidence="5" key="1">
    <citation type="submission" date="2017-01" db="EMBL/GenBank/DDBJ databases">
        <authorList>
            <person name="Varghese N."/>
            <person name="Submissions S."/>
        </authorList>
    </citation>
    <scope>NUCLEOTIDE SEQUENCE [LARGE SCALE GENOMIC DNA]</scope>
    <source>
        <strain evidence="5">DSM 45196</strain>
    </source>
</reference>
<keyword evidence="2" id="KW-0687">Ribonucleoprotein</keyword>
<dbReference type="EMBL" id="FTOD01000001">
    <property type="protein sequence ID" value="SIS41081.1"/>
    <property type="molecule type" value="Genomic_DNA"/>
</dbReference>
<dbReference type="SUPFAM" id="SSF55315">
    <property type="entry name" value="L30e-like"/>
    <property type="match status" value="1"/>
</dbReference>
<dbReference type="Proteomes" id="UP000186795">
    <property type="component" value="Unassembled WGS sequence"/>
</dbReference>